<feature type="transmembrane region" description="Helical" evidence="1">
    <location>
        <begin position="48"/>
        <end position="70"/>
    </location>
</feature>
<dbReference type="EMBL" id="CP045650">
    <property type="protein sequence ID" value="QGA11023.1"/>
    <property type="molecule type" value="Genomic_DNA"/>
</dbReference>
<keyword evidence="1" id="KW-1133">Transmembrane helix</keyword>
<dbReference type="RefSeq" id="WP_153371417.1">
    <property type="nucleotide sequence ID" value="NZ_CP045650.1"/>
</dbReference>
<evidence type="ECO:0000256" key="1">
    <source>
        <dbReference type="SAM" id="Phobius"/>
    </source>
</evidence>
<name>A0ABX6D381_9GAMM</name>
<evidence type="ECO:0000313" key="3">
    <source>
        <dbReference type="Proteomes" id="UP000327478"/>
    </source>
</evidence>
<keyword evidence="3" id="KW-1185">Reference proteome</keyword>
<evidence type="ECO:0000313" key="2">
    <source>
        <dbReference type="EMBL" id="QGA11023.1"/>
    </source>
</evidence>
<sequence>MEQTASHSNTPTFVKNESNTTSVLYQHPKPSEMGKRRFAQFLLNLRDFLLFALLILGAWSVITFVIQDLWGLR</sequence>
<dbReference type="Proteomes" id="UP000327478">
    <property type="component" value="Chromosome"/>
</dbReference>
<reference evidence="2 3" key="1">
    <citation type="submission" date="2019-10" db="EMBL/GenBank/DDBJ databases">
        <authorList>
            <person name="Dong K."/>
        </authorList>
    </citation>
    <scope>NUCLEOTIDE SEQUENCE [LARGE SCALE GENOMIC DNA]</scope>
    <source>
        <strain evidence="3">dk386</strain>
    </source>
</reference>
<organism evidence="2 3">
    <name type="scientific">Acinetobacter wanghuae</name>
    <dbReference type="NCBI Taxonomy" id="2662362"/>
    <lineage>
        <taxon>Bacteria</taxon>
        <taxon>Pseudomonadati</taxon>
        <taxon>Pseudomonadota</taxon>
        <taxon>Gammaproteobacteria</taxon>
        <taxon>Moraxellales</taxon>
        <taxon>Moraxellaceae</taxon>
        <taxon>Acinetobacter</taxon>
    </lineage>
</organism>
<protein>
    <recommendedName>
        <fullName evidence="4">RDD family protein</fullName>
    </recommendedName>
</protein>
<accession>A0ABX6D381</accession>
<keyword evidence="1" id="KW-0812">Transmembrane</keyword>
<keyword evidence="1" id="KW-0472">Membrane</keyword>
<proteinExistence type="predicted"/>
<gene>
    <name evidence="2" type="ORF">GFH30_06290</name>
</gene>
<evidence type="ECO:0008006" key="4">
    <source>
        <dbReference type="Google" id="ProtNLM"/>
    </source>
</evidence>